<dbReference type="InterPro" id="IPR039448">
    <property type="entry name" value="Beta_helix"/>
</dbReference>
<feature type="domain" description="Right handed beta helix" evidence="1">
    <location>
        <begin position="239"/>
        <end position="359"/>
    </location>
</feature>
<dbReference type="Proteomes" id="UP000282311">
    <property type="component" value="Unassembled WGS sequence"/>
</dbReference>
<keyword evidence="3" id="KW-1185">Reference proteome</keyword>
<reference evidence="2 3" key="1">
    <citation type="journal article" date="2007" name="Int. J. Syst. Evol. Microbiol.">
        <title>Paenibacillus ginsengarvi sp. nov., isolated from soil from ginseng cultivation.</title>
        <authorList>
            <person name="Yoon M.H."/>
            <person name="Ten L.N."/>
            <person name="Im W.T."/>
        </authorList>
    </citation>
    <scope>NUCLEOTIDE SEQUENCE [LARGE SCALE GENOMIC DNA]</scope>
    <source>
        <strain evidence="2 3">KCTC 13059</strain>
    </source>
</reference>
<dbReference type="PROSITE" id="PS51318">
    <property type="entry name" value="TAT"/>
    <property type="match status" value="1"/>
</dbReference>
<protein>
    <submittedName>
        <fullName evidence="2">Right-handed parallel beta-helix repeat-containing protein</fullName>
    </submittedName>
</protein>
<dbReference type="OrthoDB" id="2488735at2"/>
<dbReference type="InterPro" id="IPR006311">
    <property type="entry name" value="TAT_signal"/>
</dbReference>
<organism evidence="2 3">
    <name type="scientific">Paenibacillus ginsengarvi</name>
    <dbReference type="NCBI Taxonomy" id="400777"/>
    <lineage>
        <taxon>Bacteria</taxon>
        <taxon>Bacillati</taxon>
        <taxon>Bacillota</taxon>
        <taxon>Bacilli</taxon>
        <taxon>Bacillales</taxon>
        <taxon>Paenibacillaceae</taxon>
        <taxon>Paenibacillus</taxon>
    </lineage>
</organism>
<dbReference type="EMBL" id="RBAH01000024">
    <property type="protein sequence ID" value="RKN74873.1"/>
    <property type="molecule type" value="Genomic_DNA"/>
</dbReference>
<proteinExistence type="predicted"/>
<gene>
    <name evidence="2" type="ORF">D7M11_26720</name>
</gene>
<dbReference type="InterPro" id="IPR012334">
    <property type="entry name" value="Pectin_lyas_fold"/>
</dbReference>
<evidence type="ECO:0000313" key="3">
    <source>
        <dbReference type="Proteomes" id="UP000282311"/>
    </source>
</evidence>
<evidence type="ECO:0000259" key="1">
    <source>
        <dbReference type="Pfam" id="PF13229"/>
    </source>
</evidence>
<comment type="caution">
    <text evidence="2">The sequence shown here is derived from an EMBL/GenBank/DDBJ whole genome shotgun (WGS) entry which is preliminary data.</text>
</comment>
<dbReference type="AlphaFoldDB" id="A0A3B0BN64"/>
<name>A0A3B0BN64_9BACL</name>
<dbReference type="Gene3D" id="2.160.20.10">
    <property type="entry name" value="Single-stranded right-handed beta-helix, Pectin lyase-like"/>
    <property type="match status" value="1"/>
</dbReference>
<dbReference type="Pfam" id="PF13229">
    <property type="entry name" value="Beta_helix"/>
    <property type="match status" value="1"/>
</dbReference>
<dbReference type="SMART" id="SM00710">
    <property type="entry name" value="PbH1"/>
    <property type="match status" value="4"/>
</dbReference>
<accession>A0A3B0BN64</accession>
<evidence type="ECO:0000313" key="2">
    <source>
        <dbReference type="EMBL" id="RKN74873.1"/>
    </source>
</evidence>
<dbReference type="InterPro" id="IPR011050">
    <property type="entry name" value="Pectin_lyase_fold/virulence"/>
</dbReference>
<sequence>METISRRKLLATLGAAGATLATGGMLNAGAGVAYGQASVTENVYGKEDKVDGKFHWKDLENIDFCVKTTLSELRGGADTRPEDAYFVTDSGKEGCFLYDPTDTSTPDNTGTVVVTAGGKRFKRVMTGTVSASWFGAKGDGATVETAALQNALNAAAGRKLWIPKQANGFYLTGQLFVPGDIVIEFEPGTVVQAIDTLNLKAPYERLIRIKNVKNVLILGNGAVLKMNKAAYLTGEQAHIFDISGSENVTIERLSANDSGGDGFYVGNYEATKSYCKNVVLRDCTADNNRRQGLSIISVDGFLADGCRFTNTTGTAPKSGVDIEPNNNTGVDVLKKVRFVGCMADGNVGRGFLVSLQKLTASNERVDITFENCRTRGNSFGSSVNYGGDGVRAVKGDVKFIDCMAENEQYGGYSVLSNSSESVKTTFVRCKAINCNTVNAPEDPYGYGASFIVSTVPQQPRAAIGNVEFIGCSSIDDRAAPLIVRGFAVKRNGNEAIRNVIFDNCRVIGGAQSLYHIDPMTEDVHAATAPSPVRNVTASGPVNTSWIGHTITNAGASGDMALTLPPAKRGYTYKFAVEDAHAIKLVPQPGAAIFKPAGGGPDVQSANRGDSISLVGRSDGNWEVAGAVGIWY</sequence>
<dbReference type="SUPFAM" id="SSF51126">
    <property type="entry name" value="Pectin lyase-like"/>
    <property type="match status" value="1"/>
</dbReference>
<dbReference type="RefSeq" id="WP_120750320.1">
    <property type="nucleotide sequence ID" value="NZ_RBAH01000024.1"/>
</dbReference>
<dbReference type="InterPro" id="IPR006626">
    <property type="entry name" value="PbH1"/>
</dbReference>